<organism evidence="5 6">
    <name type="scientific">Spirosoma rhododendri</name>
    <dbReference type="NCBI Taxonomy" id="2728024"/>
    <lineage>
        <taxon>Bacteria</taxon>
        <taxon>Pseudomonadati</taxon>
        <taxon>Bacteroidota</taxon>
        <taxon>Cytophagia</taxon>
        <taxon>Cytophagales</taxon>
        <taxon>Cytophagaceae</taxon>
        <taxon>Spirosoma</taxon>
    </lineage>
</organism>
<dbReference type="AlphaFoldDB" id="A0A7L5DSS7"/>
<dbReference type="Gene3D" id="3.40.50.150">
    <property type="entry name" value="Vaccinia Virus protein VP39"/>
    <property type="match status" value="1"/>
</dbReference>
<dbReference type="PANTHER" id="PTHR43464:SF19">
    <property type="entry name" value="UBIQUINONE BIOSYNTHESIS O-METHYLTRANSFERASE, MITOCHONDRIAL"/>
    <property type="match status" value="1"/>
</dbReference>
<reference evidence="5 6" key="1">
    <citation type="submission" date="2020-04" db="EMBL/GenBank/DDBJ databases">
        <title>Genome sequencing of novel species.</title>
        <authorList>
            <person name="Heo J."/>
            <person name="Kim S.-J."/>
            <person name="Kim J.-S."/>
            <person name="Hong S.-B."/>
            <person name="Kwon S.-W."/>
        </authorList>
    </citation>
    <scope>NUCLEOTIDE SEQUENCE [LARGE SCALE GENOMIC DNA]</scope>
    <source>
        <strain evidence="5 6">CJU-R4</strain>
    </source>
</reference>
<evidence type="ECO:0000313" key="6">
    <source>
        <dbReference type="Proteomes" id="UP000501128"/>
    </source>
</evidence>
<dbReference type="RefSeq" id="WP_169552675.1">
    <property type="nucleotide sequence ID" value="NZ_CP051677.1"/>
</dbReference>
<evidence type="ECO:0000256" key="2">
    <source>
        <dbReference type="ARBA" id="ARBA00022679"/>
    </source>
</evidence>
<keyword evidence="6" id="KW-1185">Reference proteome</keyword>
<keyword evidence="1 5" id="KW-0489">Methyltransferase</keyword>
<dbReference type="SUPFAM" id="SSF53335">
    <property type="entry name" value="S-adenosyl-L-methionine-dependent methyltransferases"/>
    <property type="match status" value="1"/>
</dbReference>
<dbReference type="PANTHER" id="PTHR43464">
    <property type="entry name" value="METHYLTRANSFERASE"/>
    <property type="match status" value="1"/>
</dbReference>
<accession>A0A7L5DSS7</accession>
<dbReference type="InterPro" id="IPR029063">
    <property type="entry name" value="SAM-dependent_MTases_sf"/>
</dbReference>
<proteinExistence type="predicted"/>
<dbReference type="EMBL" id="CP051677">
    <property type="protein sequence ID" value="QJD80662.1"/>
    <property type="molecule type" value="Genomic_DNA"/>
</dbReference>
<dbReference type="Proteomes" id="UP000501128">
    <property type="component" value="Chromosome"/>
</dbReference>
<evidence type="ECO:0000313" key="5">
    <source>
        <dbReference type="EMBL" id="QJD80662.1"/>
    </source>
</evidence>
<dbReference type="InterPro" id="IPR041698">
    <property type="entry name" value="Methyltransf_25"/>
</dbReference>
<dbReference type="CDD" id="cd02440">
    <property type="entry name" value="AdoMet_MTases"/>
    <property type="match status" value="1"/>
</dbReference>
<sequence length="261" mass="28850">MAWYHNFFHGLPQLAWKAAQTDEQTQLDLELIVDSLDFGPGDRLLDVFCGYGRHALPLARMGAHVTGVDIAADYIAELTDAARRQKLPVMAIEGDILTLPTDDVQASAGATGQFDAAYCMGNSFSFFPRPDLQQLLTRLANWLRPGGRLLIHSQMVAESVLPDYQPRNWQPIELGDGSTLLFMVENEYHPLDGRIDSHLTYVHGAETQTRTAQHYVYTLAELGQLFRAAGLPIIDVYGTEQGDAYAVGDADAWLLAEKITG</sequence>
<feature type="domain" description="Methyltransferase" evidence="4">
    <location>
        <begin position="45"/>
        <end position="147"/>
    </location>
</feature>
<keyword evidence="3" id="KW-0949">S-adenosyl-L-methionine</keyword>
<dbReference type="KEGG" id="srho:HH216_21255"/>
<dbReference type="Pfam" id="PF13649">
    <property type="entry name" value="Methyltransf_25"/>
    <property type="match status" value="1"/>
</dbReference>
<protein>
    <submittedName>
        <fullName evidence="5">Class I SAM-dependent methyltransferase</fullName>
    </submittedName>
</protein>
<name>A0A7L5DSS7_9BACT</name>
<evidence type="ECO:0000256" key="3">
    <source>
        <dbReference type="ARBA" id="ARBA00022691"/>
    </source>
</evidence>
<evidence type="ECO:0000256" key="1">
    <source>
        <dbReference type="ARBA" id="ARBA00022603"/>
    </source>
</evidence>
<evidence type="ECO:0000259" key="4">
    <source>
        <dbReference type="Pfam" id="PF13649"/>
    </source>
</evidence>
<keyword evidence="2 5" id="KW-0808">Transferase</keyword>
<dbReference type="GO" id="GO:0032259">
    <property type="term" value="P:methylation"/>
    <property type="evidence" value="ECO:0007669"/>
    <property type="project" value="UniProtKB-KW"/>
</dbReference>
<dbReference type="GO" id="GO:0008168">
    <property type="term" value="F:methyltransferase activity"/>
    <property type="evidence" value="ECO:0007669"/>
    <property type="project" value="UniProtKB-KW"/>
</dbReference>
<gene>
    <name evidence="5" type="ORF">HH216_21255</name>
</gene>